<dbReference type="GO" id="GO:0035438">
    <property type="term" value="F:cyclic-di-GMP binding"/>
    <property type="evidence" value="ECO:0007669"/>
    <property type="project" value="InterPro"/>
</dbReference>
<organism evidence="2 3">
    <name type="scientific">Methylotuvimicrobium buryatense</name>
    <name type="common">Methylomicrobium buryatense</name>
    <dbReference type="NCBI Taxonomy" id="95641"/>
    <lineage>
        <taxon>Bacteria</taxon>
        <taxon>Pseudomonadati</taxon>
        <taxon>Pseudomonadota</taxon>
        <taxon>Gammaproteobacteria</taxon>
        <taxon>Methylococcales</taxon>
        <taxon>Methylococcaceae</taxon>
        <taxon>Methylotuvimicrobium</taxon>
    </lineage>
</organism>
<dbReference type="InterPro" id="IPR009875">
    <property type="entry name" value="PilZ_domain"/>
</dbReference>
<dbReference type="RefSeq" id="WP_017839397.1">
    <property type="nucleotide sequence ID" value="NZ_CP035467.1"/>
</dbReference>
<dbReference type="KEGG" id="mbur:EQU24_11315"/>
<reference evidence="3" key="1">
    <citation type="journal article" date="2019" name="J. Bacteriol.">
        <title>A Mutagenic Screen Identifies a TonB-Dependent Receptor Required for the Lanthanide Metal Switch in the Type I Methanotroph 'Methylotuvimicrobium buryatense' 5GB1C.</title>
        <authorList>
            <person name="Groom J.D."/>
            <person name="Ford S.M."/>
            <person name="Pesesky M.W."/>
            <person name="Lidstrom M.E."/>
        </authorList>
    </citation>
    <scope>NUCLEOTIDE SEQUENCE [LARGE SCALE GENOMIC DNA]</scope>
    <source>
        <strain evidence="3">5GB1C</strain>
    </source>
</reference>
<dbReference type="AlphaFoldDB" id="A0A4P9UQC5"/>
<evidence type="ECO:0000313" key="3">
    <source>
        <dbReference type="Proteomes" id="UP000305881"/>
    </source>
</evidence>
<protein>
    <submittedName>
        <fullName evidence="2">PilZ domain-containing protein</fullName>
    </submittedName>
</protein>
<dbReference type="Pfam" id="PF07238">
    <property type="entry name" value="PilZ"/>
    <property type="match status" value="1"/>
</dbReference>
<sequence>MNRDKDRRRFFRIDDQVNLYYKKVDEATATPASHMSDNVLGNCSLSAALELISQESRIMMHRLDRTVPDVADYLKLIESKIDLIAQAIMMQGTDFKEKDTRNANLSASGLAFESAEALAIGDYLEIKMLLVSCMAVIVTYGRVIYCKPKKNPEGLYSHIIGVDYINMKEQDRELLIRHVVKRQMQKLRENKEP</sequence>
<dbReference type="Proteomes" id="UP000305881">
    <property type="component" value="Chromosome"/>
</dbReference>
<gene>
    <name evidence="2" type="ORF">EQU24_11315</name>
</gene>
<keyword evidence="3" id="KW-1185">Reference proteome</keyword>
<dbReference type="Gene3D" id="2.40.10.220">
    <property type="entry name" value="predicted glycosyltransferase like domains"/>
    <property type="match status" value="1"/>
</dbReference>
<dbReference type="EMBL" id="CP035467">
    <property type="protein sequence ID" value="QCW82763.1"/>
    <property type="molecule type" value="Genomic_DNA"/>
</dbReference>
<evidence type="ECO:0000259" key="1">
    <source>
        <dbReference type="Pfam" id="PF07238"/>
    </source>
</evidence>
<proteinExistence type="predicted"/>
<name>A0A4P9UQC5_METBY</name>
<evidence type="ECO:0000313" key="2">
    <source>
        <dbReference type="EMBL" id="QCW82763.1"/>
    </source>
</evidence>
<accession>A0A4P9UQC5</accession>
<dbReference type="STRING" id="675511.GCA_000341735_00772"/>
<feature type="domain" description="PilZ" evidence="1">
    <location>
        <begin position="103"/>
        <end position="179"/>
    </location>
</feature>
<dbReference type="OrthoDB" id="5567005at2"/>